<keyword evidence="5" id="KW-0326">Glycosidase</keyword>
<dbReference type="AlphaFoldDB" id="A0A1T3MTS1"/>
<evidence type="ECO:0000256" key="3">
    <source>
        <dbReference type="ARBA" id="ARBA00012663"/>
    </source>
</evidence>
<dbReference type="SUPFAM" id="SSF55545">
    <property type="entry name" value="beta-N-acetylhexosaminidase-like domain"/>
    <property type="match status" value="1"/>
</dbReference>
<dbReference type="GO" id="GO:0005975">
    <property type="term" value="P:carbohydrate metabolic process"/>
    <property type="evidence" value="ECO:0007669"/>
    <property type="project" value="InterPro"/>
</dbReference>
<evidence type="ECO:0000256" key="1">
    <source>
        <dbReference type="ARBA" id="ARBA00001231"/>
    </source>
</evidence>
<dbReference type="SUPFAM" id="SSF51445">
    <property type="entry name" value="(Trans)glycosidases"/>
    <property type="match status" value="1"/>
</dbReference>
<dbReference type="PANTHER" id="PTHR22600:SF57">
    <property type="entry name" value="BETA-N-ACETYLHEXOSAMINIDASE"/>
    <property type="match status" value="1"/>
</dbReference>
<dbReference type="Pfam" id="PF00728">
    <property type="entry name" value="Glyco_hydro_20"/>
    <property type="match status" value="1"/>
</dbReference>
<proteinExistence type="inferred from homology"/>
<reference evidence="9 10" key="1">
    <citation type="submission" date="2016-06" db="EMBL/GenBank/DDBJ databases">
        <title>Revisiting the taxonomy of the Elizabethkingia Genus based on Whole-Genome Sequencing, Optical Mapping, and MALDI-TOF.</title>
        <authorList>
            <person name="Nicholson A.C."/>
        </authorList>
    </citation>
    <scope>NUCLEOTIDE SEQUENCE [LARGE SCALE GENOMIC DNA]</scope>
    <source>
        <strain evidence="9 10">G4070</strain>
    </source>
</reference>
<dbReference type="PRINTS" id="PR00738">
    <property type="entry name" value="GLHYDRLASE20"/>
</dbReference>
<dbReference type="EC" id="3.2.1.52" evidence="3"/>
<gene>
    <name evidence="9" type="ORF">BAZ10_15245</name>
</gene>
<dbReference type="CDD" id="cd06563">
    <property type="entry name" value="GH20_chitobiase-like"/>
    <property type="match status" value="1"/>
</dbReference>
<dbReference type="InterPro" id="IPR015882">
    <property type="entry name" value="HEX_bac_N"/>
</dbReference>
<comment type="catalytic activity">
    <reaction evidence="1">
        <text>Hydrolysis of terminal non-reducing N-acetyl-D-hexosamine residues in N-acetyl-beta-D-hexosaminides.</text>
        <dbReference type="EC" id="3.2.1.52"/>
    </reaction>
</comment>
<sequence length="527" mass="60504">MKAFNKLVFFIEILTIVLAVKVKAINIIPQPEFVSEKQGNYILKNNVGIYTSKGMDNEVAFLIGILENEQALKSSKLKSSKTADIRLLINKKLQKDLGKEGYRLRADAAGILIEASNSTGIFYGIQTLRQLLKKEAKHTELGFVMISDRPRFSWRSYMLDEGRAYKGKAVVKKMLDEMALLKMNVFHWHLTEDQGWRLAIEKYPNLTRIGAKRDSTQIGGWNSTKYDAKPLEGYYTKQDIKEIVAYAEKLHINIVPEIEMPGHASAAVASYPWLGVTKLPIKVPVNFGVKYDIFDVTDPKVIDFIHDVLNEVMNLFPSDVIHIGGDEVKYDQWNKSPSVQAYMKKHKLTSPADLQLSFTNDISGFLEKKNKRMMGWNDIMGAKLHDYNLDAPPVTGMLSKSAIIQFWKGDLVMIKEAVYNGYDIVNSYHEFTYLDYSSISLQKAYEFDPVPKDLEKKYHKKILGFGCQMWGEWITSLDDMYQRTFPRLAAYAEVGWTKLENKNFERFQQSLPYFYNQWSGKGISFQK</sequence>
<evidence type="ECO:0000259" key="8">
    <source>
        <dbReference type="Pfam" id="PF02838"/>
    </source>
</evidence>
<dbReference type="RefSeq" id="WP_078771088.1">
    <property type="nucleotide sequence ID" value="NZ_CBCSBR010000027.1"/>
</dbReference>
<dbReference type="Pfam" id="PF02838">
    <property type="entry name" value="Glyco_hydro_20b"/>
    <property type="match status" value="1"/>
</dbReference>
<evidence type="ECO:0000256" key="2">
    <source>
        <dbReference type="ARBA" id="ARBA00006285"/>
    </source>
</evidence>
<evidence type="ECO:0000256" key="5">
    <source>
        <dbReference type="ARBA" id="ARBA00023295"/>
    </source>
</evidence>
<evidence type="ECO:0000256" key="6">
    <source>
        <dbReference type="PIRSR" id="PIRSR625705-1"/>
    </source>
</evidence>
<dbReference type="EMBL" id="MAHX01000006">
    <property type="protein sequence ID" value="OPC67964.1"/>
    <property type="molecule type" value="Genomic_DNA"/>
</dbReference>
<dbReference type="PANTHER" id="PTHR22600">
    <property type="entry name" value="BETA-HEXOSAMINIDASE"/>
    <property type="match status" value="1"/>
</dbReference>
<dbReference type="Gene3D" id="3.20.20.80">
    <property type="entry name" value="Glycosidases"/>
    <property type="match status" value="1"/>
</dbReference>
<dbReference type="GO" id="GO:0004563">
    <property type="term" value="F:beta-N-acetylhexosaminidase activity"/>
    <property type="evidence" value="ECO:0007669"/>
    <property type="project" value="UniProtKB-EC"/>
</dbReference>
<dbReference type="GO" id="GO:0030203">
    <property type="term" value="P:glycosaminoglycan metabolic process"/>
    <property type="evidence" value="ECO:0007669"/>
    <property type="project" value="TreeGrafter"/>
</dbReference>
<dbReference type="InterPro" id="IPR015883">
    <property type="entry name" value="Glyco_hydro_20_cat"/>
</dbReference>
<evidence type="ECO:0000256" key="4">
    <source>
        <dbReference type="ARBA" id="ARBA00022801"/>
    </source>
</evidence>
<dbReference type="Proteomes" id="UP000190813">
    <property type="component" value="Unassembled WGS sequence"/>
</dbReference>
<dbReference type="InterPro" id="IPR029018">
    <property type="entry name" value="Hex-like_dom2"/>
</dbReference>
<accession>A0A1T3MTS1</accession>
<feature type="domain" description="Beta-hexosaminidase bacterial type N-terminal" evidence="8">
    <location>
        <begin position="25"/>
        <end position="148"/>
    </location>
</feature>
<keyword evidence="4 9" id="KW-0378">Hydrolase</keyword>
<comment type="caution">
    <text evidence="9">The sequence shown here is derived from an EMBL/GenBank/DDBJ whole genome shotgun (WGS) entry which is preliminary data.</text>
</comment>
<feature type="domain" description="Glycoside hydrolase family 20 catalytic" evidence="7">
    <location>
        <begin position="152"/>
        <end position="498"/>
    </location>
</feature>
<evidence type="ECO:0000313" key="10">
    <source>
        <dbReference type="Proteomes" id="UP000190813"/>
    </source>
</evidence>
<feature type="active site" description="Proton donor" evidence="6">
    <location>
        <position position="327"/>
    </location>
</feature>
<dbReference type="PIRSF" id="PIRSF001093">
    <property type="entry name" value="B-hxosamndse_ab_euk"/>
    <property type="match status" value="1"/>
</dbReference>
<dbReference type="InterPro" id="IPR017853">
    <property type="entry name" value="GH"/>
</dbReference>
<dbReference type="Gene3D" id="3.30.379.10">
    <property type="entry name" value="Chitobiase/beta-hexosaminidase domain 2-like"/>
    <property type="match status" value="1"/>
</dbReference>
<dbReference type="GO" id="GO:0016020">
    <property type="term" value="C:membrane"/>
    <property type="evidence" value="ECO:0007669"/>
    <property type="project" value="TreeGrafter"/>
</dbReference>
<evidence type="ECO:0000259" key="7">
    <source>
        <dbReference type="Pfam" id="PF00728"/>
    </source>
</evidence>
<dbReference type="InterPro" id="IPR025705">
    <property type="entry name" value="Beta_hexosaminidase_sua/sub"/>
</dbReference>
<name>A0A1T3MTS1_9FLAO</name>
<evidence type="ECO:0000313" key="9">
    <source>
        <dbReference type="EMBL" id="OPC67964.1"/>
    </source>
</evidence>
<comment type="similarity">
    <text evidence="2">Belongs to the glycosyl hydrolase 20 family.</text>
</comment>
<protein>
    <recommendedName>
        <fullName evidence="3">beta-N-acetylhexosaminidase</fullName>
        <ecNumber evidence="3">3.2.1.52</ecNumber>
    </recommendedName>
</protein>
<organism evidence="9 10">
    <name type="scientific">Elizabethkingia occulta</name>
    <dbReference type="NCBI Taxonomy" id="1867263"/>
    <lineage>
        <taxon>Bacteria</taxon>
        <taxon>Pseudomonadati</taxon>
        <taxon>Bacteroidota</taxon>
        <taxon>Flavobacteriia</taxon>
        <taxon>Flavobacteriales</taxon>
        <taxon>Weeksellaceae</taxon>
        <taxon>Elizabethkingia</taxon>
    </lineage>
</organism>
<keyword evidence="10" id="KW-1185">Reference proteome</keyword>